<reference evidence="2" key="1">
    <citation type="submission" date="2019-04" db="EMBL/GenBank/DDBJ databases">
        <title>Genome assembly of Zosterops borbonicus 15179.</title>
        <authorList>
            <person name="Leroy T."/>
            <person name="Anselmetti Y."/>
            <person name="Tilak M.-K."/>
            <person name="Nabholz B."/>
        </authorList>
    </citation>
    <scope>NUCLEOTIDE SEQUENCE</scope>
    <source>
        <strain evidence="2">HGM_15179</strain>
        <tissue evidence="2">Muscle</tissue>
    </source>
</reference>
<accession>A0A8K1G328</accession>
<protein>
    <submittedName>
        <fullName evidence="2">Uncharacterized protein</fullName>
    </submittedName>
</protein>
<dbReference type="EMBL" id="SWJQ01000821">
    <property type="protein sequence ID" value="TRZ10659.1"/>
    <property type="molecule type" value="Genomic_DNA"/>
</dbReference>
<proteinExistence type="predicted"/>
<name>A0A8K1G328_9PASS</name>
<dbReference type="Proteomes" id="UP000796761">
    <property type="component" value="Unassembled WGS sequence"/>
</dbReference>
<feature type="compositionally biased region" description="Basic and acidic residues" evidence="1">
    <location>
        <begin position="77"/>
        <end position="124"/>
    </location>
</feature>
<evidence type="ECO:0000256" key="1">
    <source>
        <dbReference type="SAM" id="MobiDB-lite"/>
    </source>
</evidence>
<evidence type="ECO:0000313" key="3">
    <source>
        <dbReference type="Proteomes" id="UP000796761"/>
    </source>
</evidence>
<keyword evidence="3" id="KW-1185">Reference proteome</keyword>
<comment type="caution">
    <text evidence="2">The sequence shown here is derived from an EMBL/GenBank/DDBJ whole genome shotgun (WGS) entry which is preliminary data.</text>
</comment>
<feature type="region of interest" description="Disordered" evidence="1">
    <location>
        <begin position="1"/>
        <end position="29"/>
    </location>
</feature>
<sequence length="124" mass="14460">MNSQHPTKCLDPGLSSGPTSGQREASLHQCMHQQGFENISVGLITEERQFQNSCDISVHVLAGAESRGGIQGLESGSKWELKRREEKRREEKRREEKRREEKRREEKRREEKRREEKREGSEGT</sequence>
<organism evidence="2 3">
    <name type="scientific">Zosterops borbonicus</name>
    <dbReference type="NCBI Taxonomy" id="364589"/>
    <lineage>
        <taxon>Eukaryota</taxon>
        <taxon>Metazoa</taxon>
        <taxon>Chordata</taxon>
        <taxon>Craniata</taxon>
        <taxon>Vertebrata</taxon>
        <taxon>Euteleostomi</taxon>
        <taxon>Archelosauria</taxon>
        <taxon>Archosauria</taxon>
        <taxon>Dinosauria</taxon>
        <taxon>Saurischia</taxon>
        <taxon>Theropoda</taxon>
        <taxon>Coelurosauria</taxon>
        <taxon>Aves</taxon>
        <taxon>Neognathae</taxon>
        <taxon>Neoaves</taxon>
        <taxon>Telluraves</taxon>
        <taxon>Australaves</taxon>
        <taxon>Passeriformes</taxon>
        <taxon>Sylvioidea</taxon>
        <taxon>Zosteropidae</taxon>
        <taxon>Zosterops</taxon>
    </lineage>
</organism>
<evidence type="ECO:0000313" key="2">
    <source>
        <dbReference type="EMBL" id="TRZ10659.1"/>
    </source>
</evidence>
<feature type="region of interest" description="Disordered" evidence="1">
    <location>
        <begin position="63"/>
        <end position="124"/>
    </location>
</feature>
<dbReference type="AlphaFoldDB" id="A0A8K1G328"/>
<gene>
    <name evidence="2" type="ORF">HGM15179_016452</name>
</gene>